<feature type="compositionally biased region" description="Low complexity" evidence="6">
    <location>
        <begin position="336"/>
        <end position="362"/>
    </location>
</feature>
<evidence type="ECO:0000256" key="6">
    <source>
        <dbReference type="SAM" id="MobiDB-lite"/>
    </source>
</evidence>
<feature type="compositionally biased region" description="Polar residues" evidence="6">
    <location>
        <begin position="250"/>
        <end position="259"/>
    </location>
</feature>
<feature type="region of interest" description="Disordered" evidence="6">
    <location>
        <begin position="250"/>
        <end position="362"/>
    </location>
</feature>
<name>F1KRP2_ASCSU</name>
<feature type="domain" description="BRCT" evidence="7">
    <location>
        <begin position="910"/>
        <end position="1009"/>
    </location>
</feature>
<keyword evidence="2" id="KW-0227">DNA damage</keyword>
<accession>F1KRP2</accession>
<dbReference type="SUPFAM" id="SSF52113">
    <property type="entry name" value="BRCT domain"/>
    <property type="match status" value="3"/>
</dbReference>
<dbReference type="GO" id="GO:0044666">
    <property type="term" value="C:MLL3/4 complex"/>
    <property type="evidence" value="ECO:0007669"/>
    <property type="project" value="TreeGrafter"/>
</dbReference>
<dbReference type="CDD" id="cd17711">
    <property type="entry name" value="BRCT_PAXIP1_rpt3"/>
    <property type="match status" value="1"/>
</dbReference>
<feature type="compositionally biased region" description="Polar residues" evidence="6">
    <location>
        <begin position="101"/>
        <end position="113"/>
    </location>
</feature>
<keyword evidence="3" id="KW-0539">Nucleus</keyword>
<feature type="compositionally biased region" description="Low complexity" evidence="6">
    <location>
        <begin position="79"/>
        <end position="91"/>
    </location>
</feature>
<dbReference type="Gene3D" id="3.40.50.10190">
    <property type="entry name" value="BRCT domain"/>
    <property type="match status" value="4"/>
</dbReference>
<comment type="subcellular location">
    <subcellularLocation>
        <location evidence="1">Nucleus</location>
    </subcellularLocation>
</comment>
<dbReference type="InterPro" id="IPR051579">
    <property type="entry name" value="DDR_Transcriptional_Reg"/>
</dbReference>
<dbReference type="PANTHER" id="PTHR23196">
    <property type="entry name" value="PAX TRANSCRIPTION ACTIVATION DOMAIN INTERACTING PROTEIN"/>
    <property type="match status" value="1"/>
</dbReference>
<feature type="domain" description="BRCT" evidence="7">
    <location>
        <begin position="813"/>
        <end position="889"/>
    </location>
</feature>
<proteinExistence type="evidence at transcript level"/>
<dbReference type="GO" id="GO:0006974">
    <property type="term" value="P:DNA damage response"/>
    <property type="evidence" value="ECO:0007669"/>
    <property type="project" value="UniProtKB-KW"/>
</dbReference>
<dbReference type="CDD" id="cd18432">
    <property type="entry name" value="BRCT_PAXIP1_rpt6_like"/>
    <property type="match status" value="1"/>
</dbReference>
<dbReference type="PROSITE" id="PS50172">
    <property type="entry name" value="BRCT"/>
    <property type="match status" value="3"/>
</dbReference>
<organism evidence="8">
    <name type="scientific">Ascaris suum</name>
    <name type="common">Pig roundworm</name>
    <name type="synonym">Ascaris lumbricoides</name>
    <dbReference type="NCBI Taxonomy" id="6253"/>
    <lineage>
        <taxon>Eukaryota</taxon>
        <taxon>Metazoa</taxon>
        <taxon>Ecdysozoa</taxon>
        <taxon>Nematoda</taxon>
        <taxon>Chromadorea</taxon>
        <taxon>Rhabditida</taxon>
        <taxon>Spirurina</taxon>
        <taxon>Ascaridomorpha</taxon>
        <taxon>Ascaridoidea</taxon>
        <taxon>Ascarididae</taxon>
        <taxon>Ascaris</taxon>
    </lineage>
</organism>
<dbReference type="AlphaFoldDB" id="F1KRP2"/>
<dbReference type="InterPro" id="IPR001357">
    <property type="entry name" value="BRCT_dom"/>
</dbReference>
<evidence type="ECO:0000313" key="8">
    <source>
        <dbReference type="EMBL" id="ADY40546.1"/>
    </source>
</evidence>
<evidence type="ECO:0000256" key="4">
    <source>
        <dbReference type="ARBA" id="ARBA00023858"/>
    </source>
</evidence>
<feature type="compositionally biased region" description="Low complexity" evidence="6">
    <location>
        <begin position="288"/>
        <end position="302"/>
    </location>
</feature>
<dbReference type="SMART" id="SM00292">
    <property type="entry name" value="BRCT"/>
    <property type="match status" value="4"/>
</dbReference>
<evidence type="ECO:0000256" key="5">
    <source>
        <dbReference type="ARBA" id="ARBA00030146"/>
    </source>
</evidence>
<sequence length="1038" mass="114187">MEQSAPCTPDNGPLGVVRDTEMCDSRGAMTPVSVGVGTPSFMNEAPSPLGQLDPHRLRDMVVDKQNPSCQPQIESPYKQQQQQQQYWTPSPVGGPTPSPSNMRSTPANSNSPITPMMHPSRISQGSGTPHSMREPQILSPGSMRMQIQQQQMGLCLPGRSPLGSPGSMHPPPSPYITRPPSNASPSAYMQPPQTPVHYPGGMQQLSQQASASGVLPPGQVPPASPSGVYAPRMSAMGPPQQQYTYHPQVQPQWNTQPPQTHYVGQPQMMGPSGPPQRVMVQRVPYPASGYPQGMSQPQSSSGQPPPSAVVYPQGGMPPQGQPQRALYPQGPAPQTGQSAPAQYPPAYYQQKGQPGYPQPPMYRQQTSEMRFEGAPQSVPVRAYLGNQPTQIASSPAYSMYPTASGAPQSAVQPQQYSPVATRYPTPVQNASGISPCYPPSAHDMRSPQLMSPTQAPVVPTGVPQAAPPTMVAPVPASAPPMQRSLSSMELQGNGTAIAPQHMRMVPQSAPFYGHEPNIANNVSPDMCLMGCFFVVVEHERVLVDRLDVQEISAVVRLHGGEIEFGPRAYNSANADRITHVICESLRHQLVQQALKERKRCVTLQWLNDVLAKKHLEAPFRVAHLPTFWADNHRPASGKIIAINGFNQSERSGIRMMVTAIGARFTPYLTKHNHFLVTKTVEGEKVERSRELGVTVVNYQWLVELYLGIKSAVHDNESGYYPMPGMFSDVNVSPYTLELYSEVCKQLLAAWRTPVIFSTEQWQRAAEVKRNVESDESIFPNKKLRMSTPPPTEEQIEERRTQLGSLKDAPVVCFSGFTPEEVAALEKKVRYLGGMVTDNVSECTHLVVLNLWRTMKLLEAIALGKNVVGANWVIDGYRCRVIPDTLDYFARDEENEKAFGYNLKYSILRARYRKVFEEVTFYVTPSVEPSYKAMCSLITTAGGKVLKDRPQPHFVIQCIETDTPLILVGNESDVHLLQYLTDCGMPVFNVEIILTGILRQKLENSMLYRVAPIRPPLQQSPAQAAPPARTQNAAQRVAT</sequence>
<evidence type="ECO:0000256" key="2">
    <source>
        <dbReference type="ARBA" id="ARBA00022763"/>
    </source>
</evidence>
<dbReference type="EMBL" id="JI164771">
    <property type="protein sequence ID" value="ADY40546.1"/>
    <property type="molecule type" value="mRNA"/>
</dbReference>
<feature type="region of interest" description="Disordered" evidence="6">
    <location>
        <begin position="1017"/>
        <end position="1038"/>
    </location>
</feature>
<evidence type="ECO:0000259" key="7">
    <source>
        <dbReference type="PROSITE" id="PS50172"/>
    </source>
</evidence>
<reference evidence="8" key="1">
    <citation type="journal article" date="2011" name="Genome Res.">
        <title>Deep small RNA sequencing from the nematode Ascaris reveals conservation, functional diversification, and novel developmental profiles.</title>
        <authorList>
            <person name="Wang J."/>
            <person name="Czech B."/>
            <person name="Crunk A."/>
            <person name="Wallace A."/>
            <person name="Mitreva M."/>
            <person name="Hannon G.J."/>
            <person name="Davis R.E."/>
        </authorList>
    </citation>
    <scope>NUCLEOTIDE SEQUENCE</scope>
</reference>
<dbReference type="PANTHER" id="PTHR23196:SF1">
    <property type="entry name" value="PAX-INTERACTING PROTEIN 1"/>
    <property type="match status" value="1"/>
</dbReference>
<dbReference type="InterPro" id="IPR036420">
    <property type="entry name" value="BRCT_dom_sf"/>
</dbReference>
<dbReference type="Pfam" id="PF16589">
    <property type="entry name" value="BRCT_2"/>
    <property type="match status" value="1"/>
</dbReference>
<feature type="region of interest" description="Disordered" evidence="6">
    <location>
        <begin position="204"/>
        <end position="230"/>
    </location>
</feature>
<feature type="domain" description="BRCT" evidence="7">
    <location>
        <begin position="630"/>
        <end position="703"/>
    </location>
</feature>
<dbReference type="Pfam" id="PF12738">
    <property type="entry name" value="PTCB-BRCT"/>
    <property type="match status" value="1"/>
</dbReference>
<protein>
    <recommendedName>
        <fullName evidence="4">PAX-interacting protein 1</fullName>
    </recommendedName>
    <alternativeName>
        <fullName evidence="5">PAX transactivation activation domain-interacting protein</fullName>
    </alternativeName>
</protein>
<feature type="region of interest" description="Disordered" evidence="6">
    <location>
        <begin position="65"/>
        <end position="137"/>
    </location>
</feature>
<feature type="compositionally biased region" description="Low complexity" evidence="6">
    <location>
        <begin position="312"/>
        <end position="323"/>
    </location>
</feature>
<feature type="region of interest" description="Disordered" evidence="6">
    <location>
        <begin position="157"/>
        <end position="188"/>
    </location>
</feature>
<dbReference type="Pfam" id="PF16770">
    <property type="entry name" value="RTT107_BRCT_5"/>
    <property type="match status" value="1"/>
</dbReference>
<evidence type="ECO:0000256" key="1">
    <source>
        <dbReference type="ARBA" id="ARBA00004123"/>
    </source>
</evidence>
<evidence type="ECO:0000256" key="3">
    <source>
        <dbReference type="ARBA" id="ARBA00023242"/>
    </source>
</evidence>